<evidence type="ECO:0000256" key="1">
    <source>
        <dbReference type="ARBA" id="ARBA00009995"/>
    </source>
</evidence>
<gene>
    <name evidence="3" type="ORF">IEQ34_007974</name>
</gene>
<sequence>MSFAGLEAAAIPNVESYKFYSTSAAFLCEAEQLRMQGTDLDELFSPEFRLFTARRRKHEFKSSGLIINTCREVEKNFLEILATREAYSSELVSAVGPLNPVPINITETEFSPGIIKQLLRPTCAWSGWTGTRLALSCTYLSPRLQQLLRSKWSSSHLGFFEVGIDFFGSYGMLSGLTSSLPRAVVGCCRLVSRRRWRGGEGGEGMGAAAGRVGPLSHGRVHEPLRVELVHGGDELQGCP</sequence>
<dbReference type="Gene3D" id="3.40.50.2000">
    <property type="entry name" value="Glycogen Phosphorylase B"/>
    <property type="match status" value="1"/>
</dbReference>
<feature type="domain" description="Glycosyltransferase N-terminal" evidence="2">
    <location>
        <begin position="1"/>
        <end position="100"/>
    </location>
</feature>
<reference evidence="3 4" key="1">
    <citation type="journal article" date="2021" name="Hortic Res">
        <title>Chromosome-scale assembly of the Dendrobium chrysotoxum genome enhances the understanding of orchid evolution.</title>
        <authorList>
            <person name="Zhang Y."/>
            <person name="Zhang G.Q."/>
            <person name="Zhang D."/>
            <person name="Liu X.D."/>
            <person name="Xu X.Y."/>
            <person name="Sun W.H."/>
            <person name="Yu X."/>
            <person name="Zhu X."/>
            <person name="Wang Z.W."/>
            <person name="Zhao X."/>
            <person name="Zhong W.Y."/>
            <person name="Chen H."/>
            <person name="Yin W.L."/>
            <person name="Huang T."/>
            <person name="Niu S.C."/>
            <person name="Liu Z.J."/>
        </authorList>
    </citation>
    <scope>NUCLEOTIDE SEQUENCE [LARGE SCALE GENOMIC DNA]</scope>
    <source>
        <strain evidence="3">Lindl</strain>
    </source>
</reference>
<dbReference type="Pfam" id="PF26168">
    <property type="entry name" value="Glyco_transf_N"/>
    <property type="match status" value="1"/>
</dbReference>
<keyword evidence="4" id="KW-1185">Reference proteome</keyword>
<accession>A0AAV7H3A7</accession>
<evidence type="ECO:0000313" key="4">
    <source>
        <dbReference type="Proteomes" id="UP000775213"/>
    </source>
</evidence>
<dbReference type="EMBL" id="JAGFBR010000008">
    <property type="protein sequence ID" value="KAH0463392.1"/>
    <property type="molecule type" value="Genomic_DNA"/>
</dbReference>
<evidence type="ECO:0000259" key="2">
    <source>
        <dbReference type="Pfam" id="PF26168"/>
    </source>
</evidence>
<dbReference type="Proteomes" id="UP000775213">
    <property type="component" value="Unassembled WGS sequence"/>
</dbReference>
<comment type="caution">
    <text evidence="3">The sequence shown here is derived from an EMBL/GenBank/DDBJ whole genome shotgun (WGS) entry which is preliminary data.</text>
</comment>
<protein>
    <recommendedName>
        <fullName evidence="2">Glycosyltransferase N-terminal domain-containing protein</fullName>
    </recommendedName>
</protein>
<dbReference type="InterPro" id="IPR058980">
    <property type="entry name" value="Glyco_transf_N"/>
</dbReference>
<proteinExistence type="inferred from homology"/>
<dbReference type="AlphaFoldDB" id="A0AAV7H3A7"/>
<comment type="similarity">
    <text evidence="1">Belongs to the UDP-glycosyltransferase family.</text>
</comment>
<name>A0AAV7H3A7_DENCH</name>
<evidence type="ECO:0000313" key="3">
    <source>
        <dbReference type="EMBL" id="KAH0463392.1"/>
    </source>
</evidence>
<organism evidence="3 4">
    <name type="scientific">Dendrobium chrysotoxum</name>
    <name type="common">Orchid</name>
    <dbReference type="NCBI Taxonomy" id="161865"/>
    <lineage>
        <taxon>Eukaryota</taxon>
        <taxon>Viridiplantae</taxon>
        <taxon>Streptophyta</taxon>
        <taxon>Embryophyta</taxon>
        <taxon>Tracheophyta</taxon>
        <taxon>Spermatophyta</taxon>
        <taxon>Magnoliopsida</taxon>
        <taxon>Liliopsida</taxon>
        <taxon>Asparagales</taxon>
        <taxon>Orchidaceae</taxon>
        <taxon>Epidendroideae</taxon>
        <taxon>Malaxideae</taxon>
        <taxon>Dendrobiinae</taxon>
        <taxon>Dendrobium</taxon>
    </lineage>
</organism>